<reference evidence="1 2" key="1">
    <citation type="submission" date="2022-10" db="EMBL/GenBank/DDBJ databases">
        <title>Luteolibacter arcticus strain CCTCC AB 2014275, whole genome shotgun sequencing project.</title>
        <authorList>
            <person name="Zhao G."/>
            <person name="Shen L."/>
        </authorList>
    </citation>
    <scope>NUCLEOTIDE SEQUENCE [LARGE SCALE GENOMIC DNA]</scope>
    <source>
        <strain evidence="1 2">CCTCC AB 2014275</strain>
    </source>
</reference>
<gene>
    <name evidence="1" type="ORF">OKA05_27370</name>
</gene>
<accession>A0ABT3GS08</accession>
<dbReference type="Proteomes" id="UP001320876">
    <property type="component" value="Unassembled WGS sequence"/>
</dbReference>
<keyword evidence="2" id="KW-1185">Reference proteome</keyword>
<proteinExistence type="predicted"/>
<dbReference type="EMBL" id="JAPDDT010000023">
    <property type="protein sequence ID" value="MCW1926305.1"/>
    <property type="molecule type" value="Genomic_DNA"/>
</dbReference>
<comment type="caution">
    <text evidence="1">The sequence shown here is derived from an EMBL/GenBank/DDBJ whole genome shotgun (WGS) entry which is preliminary data.</text>
</comment>
<evidence type="ECO:0000313" key="1">
    <source>
        <dbReference type="EMBL" id="MCW1926305.1"/>
    </source>
</evidence>
<name>A0ABT3GS08_9BACT</name>
<evidence type="ECO:0000313" key="2">
    <source>
        <dbReference type="Proteomes" id="UP001320876"/>
    </source>
</evidence>
<protein>
    <recommendedName>
        <fullName evidence="3">AraC family transcriptional regulator</fullName>
    </recommendedName>
</protein>
<sequence>MGRLEAALCELWQPVIERLEAEAMRAGGIAVIHAGVVDGMEPLFSLGICCESARVADSAVTFSLCIACVRGNAGDPGTVRGTVGWFRTMSDYGDDRHPGYAIWLRETPCFSLEDPEAPARMERWLPRLEREMRRCIRKGVPPGELEVALRRLLRMSRGRQEMPLMSEMKRAARGGEG</sequence>
<organism evidence="1 2">
    <name type="scientific">Luteolibacter arcticus</name>
    <dbReference type="NCBI Taxonomy" id="1581411"/>
    <lineage>
        <taxon>Bacteria</taxon>
        <taxon>Pseudomonadati</taxon>
        <taxon>Verrucomicrobiota</taxon>
        <taxon>Verrucomicrobiia</taxon>
        <taxon>Verrucomicrobiales</taxon>
        <taxon>Verrucomicrobiaceae</taxon>
        <taxon>Luteolibacter</taxon>
    </lineage>
</organism>
<evidence type="ECO:0008006" key="3">
    <source>
        <dbReference type="Google" id="ProtNLM"/>
    </source>
</evidence>
<dbReference type="RefSeq" id="WP_264490413.1">
    <property type="nucleotide sequence ID" value="NZ_JAPDDT010000023.1"/>
</dbReference>